<keyword evidence="4" id="KW-1185">Reference proteome</keyword>
<feature type="chain" id="PRO_5001812990" evidence="2">
    <location>
        <begin position="26"/>
        <end position="193"/>
    </location>
</feature>
<feature type="compositionally biased region" description="Basic and acidic residues" evidence="1">
    <location>
        <begin position="86"/>
        <end position="100"/>
    </location>
</feature>
<gene>
    <name evidence="3" type="ORF">BV98_003161</name>
</gene>
<name>A0A086P6Q0_SPHHM</name>
<feature type="signal peptide" evidence="2">
    <location>
        <begin position="1"/>
        <end position="25"/>
    </location>
</feature>
<evidence type="ECO:0000313" key="3">
    <source>
        <dbReference type="EMBL" id="KFG89068.1"/>
    </source>
</evidence>
<dbReference type="PATRIC" id="fig|1219045.3.peg.3209"/>
<dbReference type="AlphaFoldDB" id="A0A086P6Q0"/>
<evidence type="ECO:0000256" key="2">
    <source>
        <dbReference type="SAM" id="SignalP"/>
    </source>
</evidence>
<feature type="region of interest" description="Disordered" evidence="1">
    <location>
        <begin position="27"/>
        <end position="118"/>
    </location>
</feature>
<keyword evidence="2" id="KW-0732">Signal</keyword>
<protein>
    <submittedName>
        <fullName evidence="3">Uncharacterized protein</fullName>
    </submittedName>
</protein>
<comment type="caution">
    <text evidence="3">The sequence shown here is derived from an EMBL/GenBank/DDBJ whole genome shotgun (WGS) entry which is preliminary data.</text>
</comment>
<feature type="compositionally biased region" description="Acidic residues" evidence="1">
    <location>
        <begin position="45"/>
        <end position="58"/>
    </location>
</feature>
<dbReference type="Proteomes" id="UP000024284">
    <property type="component" value="Unassembled WGS sequence"/>
</dbReference>
<dbReference type="STRING" id="76947.GCA_002080435_01542"/>
<proteinExistence type="predicted"/>
<accession>A0A086P6Q0</accession>
<dbReference type="EMBL" id="JFZA02000036">
    <property type="protein sequence ID" value="KFG89068.1"/>
    <property type="molecule type" value="Genomic_DNA"/>
</dbReference>
<dbReference type="eggNOG" id="ENOG5031APK">
    <property type="taxonomic scope" value="Bacteria"/>
</dbReference>
<reference evidence="3" key="1">
    <citation type="submission" date="2014-08" db="EMBL/GenBank/DDBJ databases">
        <title>Draft genome sequences of Sphingobium herbicidovorans.</title>
        <authorList>
            <person name="Gan H.M."/>
            <person name="Gan H.Y."/>
            <person name="Savka M.A."/>
        </authorList>
    </citation>
    <scope>NUCLEOTIDE SEQUENCE [LARGE SCALE GENOMIC DNA]</scope>
    <source>
        <strain evidence="3">NBRC 16415</strain>
    </source>
</reference>
<sequence length="193" mass="21138">MIGKAGWITGSAFGAALLVTGAAMAQTQPDYDYPGPNDRQAQEESAADEYSYSDEDDVAQGRQEPADEEDFSDVVGSGQAQPPSARPDENSRRFGSRDDQYAPGAQDADEREESAMTNACALAARDEAERDGGYAEVRQMEAPRDSRDGFSIDGDVEIRSGWRAQDGRLRHFTCTIANGRIRDVYFPRDRAAR</sequence>
<evidence type="ECO:0000313" key="4">
    <source>
        <dbReference type="Proteomes" id="UP000024284"/>
    </source>
</evidence>
<organism evidence="3 4">
    <name type="scientific">Sphingobium herbicidovorans (strain ATCC 700291 / DSM 11019 / CCUG 56400 / KCTC 2939 / LMG 18315 / NBRC 16415 / MH)</name>
    <name type="common">Sphingomonas herbicidovorans</name>
    <dbReference type="NCBI Taxonomy" id="1219045"/>
    <lineage>
        <taxon>Bacteria</taxon>
        <taxon>Pseudomonadati</taxon>
        <taxon>Pseudomonadota</taxon>
        <taxon>Alphaproteobacteria</taxon>
        <taxon>Sphingomonadales</taxon>
        <taxon>Sphingomonadaceae</taxon>
        <taxon>Sphingobium</taxon>
    </lineage>
</organism>
<evidence type="ECO:0000256" key="1">
    <source>
        <dbReference type="SAM" id="MobiDB-lite"/>
    </source>
</evidence>
<dbReference type="OrthoDB" id="7471316at2"/>
<dbReference type="RefSeq" id="WP_094182635.1">
    <property type="nucleotide sequence ID" value="NZ_BCZD01000049.1"/>
</dbReference>